<evidence type="ECO:0000256" key="4">
    <source>
        <dbReference type="ARBA" id="ARBA00011881"/>
    </source>
</evidence>
<sequence>MAWQKRIKNGTIVTGDATRKADIYIQDGRIAAITAKTLEGDIEEDIDASGQYVFPGFIDTHIHSRDPGASHKEDFAHSTRAAAAGGVTTVIEMPNTNPPVNNTENMEKQKAHLGRQAAVDFALWGICLGHLNEKDIPPLDDAGVAAFKFFWGYAVHAETYQLMYNYKPGMESVIPPFHDGEVYSMMKNVASTGRIFAVHAENNDLIQTLTGGVEAEGGRTYEDLLRGRPALAEVMTVQAGIDMARETGVRLHILHVSAGESVRRIRRAQQEGLPITVETCPHYLFLSAEDYDTVGPQMKVYPPVKHRSDQEEIWRGIADGTISHVCSDHAPHTPEEKDGSLWDIPAGMCGVETLVPLMLQAVTDGKITLNDCARLLSENPARLFGLDPKKGTLTAGADADITIVDMNKTGTIDREKLHSKGKVTAYDGRNITGWPQMTIVRGRTIMKDGRVESGTEGYGEWFAPPGRGGSVYGR</sequence>
<protein>
    <recommendedName>
        <fullName evidence="5">allantoinase</fullName>
        <ecNumber evidence="5">3.5.2.5</ecNumber>
    </recommendedName>
</protein>
<dbReference type="InterPro" id="IPR032466">
    <property type="entry name" value="Metal_Hydrolase"/>
</dbReference>
<dbReference type="RefSeq" id="WP_105957664.1">
    <property type="nucleotide sequence ID" value="NZ_PVNS01000001.1"/>
</dbReference>
<dbReference type="GO" id="GO:0006145">
    <property type="term" value="P:purine nucleobase catabolic process"/>
    <property type="evidence" value="ECO:0007669"/>
    <property type="project" value="TreeGrafter"/>
</dbReference>
<dbReference type="PANTHER" id="PTHR43668">
    <property type="entry name" value="ALLANTOINASE"/>
    <property type="match status" value="1"/>
</dbReference>
<name>A0A2P6MM12_ALKUR</name>
<dbReference type="EC" id="3.5.2.5" evidence="5"/>
<comment type="similarity">
    <text evidence="3">Belongs to the metallo-dependent hydrolases superfamily. Allantoinase family.</text>
</comment>
<accession>A0A2P6MM12</accession>
<comment type="caution">
    <text evidence="10">The sequence shown here is derived from an EMBL/GenBank/DDBJ whole genome shotgun (WGS) entry which is preliminary data.</text>
</comment>
<keyword evidence="11" id="KW-1185">Reference proteome</keyword>
<feature type="domain" description="Amidohydrolase-related" evidence="9">
    <location>
        <begin position="52"/>
        <end position="444"/>
    </location>
</feature>
<dbReference type="EMBL" id="PVNS01000001">
    <property type="protein sequence ID" value="PRO67280.1"/>
    <property type="molecule type" value="Genomic_DNA"/>
</dbReference>
<dbReference type="Gene3D" id="2.30.40.10">
    <property type="entry name" value="Urease, subunit C, domain 1"/>
    <property type="match status" value="1"/>
</dbReference>
<dbReference type="GO" id="GO:0004038">
    <property type="term" value="F:allantoinase activity"/>
    <property type="evidence" value="ECO:0007669"/>
    <property type="project" value="UniProtKB-EC"/>
</dbReference>
<dbReference type="AlphaFoldDB" id="A0A2P6MM12"/>
<evidence type="ECO:0000256" key="5">
    <source>
        <dbReference type="ARBA" id="ARBA00012863"/>
    </source>
</evidence>
<evidence type="ECO:0000256" key="1">
    <source>
        <dbReference type="ARBA" id="ARBA00001947"/>
    </source>
</evidence>
<evidence type="ECO:0000256" key="7">
    <source>
        <dbReference type="ARBA" id="ARBA00022801"/>
    </source>
</evidence>
<gene>
    <name evidence="10" type="primary">allB</name>
    <name evidence="10" type="ORF">C6I21_01600</name>
</gene>
<comment type="cofactor">
    <cofactor evidence="1">
        <name>Zn(2+)</name>
        <dbReference type="ChEBI" id="CHEBI:29105"/>
    </cofactor>
</comment>
<evidence type="ECO:0000256" key="3">
    <source>
        <dbReference type="ARBA" id="ARBA00010368"/>
    </source>
</evidence>
<evidence type="ECO:0000313" key="10">
    <source>
        <dbReference type="EMBL" id="PRO67280.1"/>
    </source>
</evidence>
<keyword evidence="8" id="KW-0862">Zinc</keyword>
<comment type="pathway">
    <text evidence="2">Nitrogen metabolism; (S)-allantoin degradation; allantoate from (S)-allantoin: step 1/1.</text>
</comment>
<dbReference type="SUPFAM" id="SSF51556">
    <property type="entry name" value="Metallo-dependent hydrolases"/>
    <property type="match status" value="1"/>
</dbReference>
<dbReference type="InterPro" id="IPR006680">
    <property type="entry name" value="Amidohydro-rel"/>
</dbReference>
<dbReference type="InterPro" id="IPR017593">
    <property type="entry name" value="Allantoinase"/>
</dbReference>
<keyword evidence="6" id="KW-0479">Metal-binding</keyword>
<dbReference type="GO" id="GO:0008270">
    <property type="term" value="F:zinc ion binding"/>
    <property type="evidence" value="ECO:0007669"/>
    <property type="project" value="InterPro"/>
</dbReference>
<organism evidence="10 11">
    <name type="scientific">Alkalicoccus urumqiensis</name>
    <name type="common">Bacillus urumqiensis</name>
    <dbReference type="NCBI Taxonomy" id="1548213"/>
    <lineage>
        <taxon>Bacteria</taxon>
        <taxon>Bacillati</taxon>
        <taxon>Bacillota</taxon>
        <taxon>Bacilli</taxon>
        <taxon>Bacillales</taxon>
        <taxon>Bacillaceae</taxon>
        <taxon>Alkalicoccus</taxon>
    </lineage>
</organism>
<dbReference type="GO" id="GO:0000256">
    <property type="term" value="P:allantoin catabolic process"/>
    <property type="evidence" value="ECO:0007669"/>
    <property type="project" value="InterPro"/>
</dbReference>
<evidence type="ECO:0000259" key="9">
    <source>
        <dbReference type="Pfam" id="PF01979"/>
    </source>
</evidence>
<dbReference type="Pfam" id="PF01979">
    <property type="entry name" value="Amidohydro_1"/>
    <property type="match status" value="1"/>
</dbReference>
<dbReference type="NCBIfam" id="TIGR00857">
    <property type="entry name" value="pyrC_multi"/>
    <property type="match status" value="1"/>
</dbReference>
<proteinExistence type="inferred from homology"/>
<reference evidence="10 11" key="1">
    <citation type="submission" date="2018-03" db="EMBL/GenBank/DDBJ databases">
        <title>Bacillus urumqiensis sp. nov., a moderately haloalkaliphilic bacterium isolated from a salt lake.</title>
        <authorList>
            <person name="Zhao B."/>
            <person name="Liao Z."/>
        </authorList>
    </citation>
    <scope>NUCLEOTIDE SEQUENCE [LARGE SCALE GENOMIC DNA]</scope>
    <source>
        <strain evidence="10 11">BZ-SZ-XJ18</strain>
    </source>
</reference>
<dbReference type="NCBIfam" id="TIGR03178">
    <property type="entry name" value="allantoinase"/>
    <property type="match status" value="1"/>
</dbReference>
<dbReference type="GO" id="GO:0050897">
    <property type="term" value="F:cobalt ion binding"/>
    <property type="evidence" value="ECO:0007669"/>
    <property type="project" value="InterPro"/>
</dbReference>
<dbReference type="InterPro" id="IPR011059">
    <property type="entry name" value="Metal-dep_hydrolase_composite"/>
</dbReference>
<evidence type="ECO:0000256" key="6">
    <source>
        <dbReference type="ARBA" id="ARBA00022723"/>
    </source>
</evidence>
<dbReference type="SUPFAM" id="SSF51338">
    <property type="entry name" value="Composite domain of metallo-dependent hydrolases"/>
    <property type="match status" value="1"/>
</dbReference>
<dbReference type="Proteomes" id="UP000243650">
    <property type="component" value="Unassembled WGS sequence"/>
</dbReference>
<evidence type="ECO:0000256" key="2">
    <source>
        <dbReference type="ARBA" id="ARBA00004968"/>
    </source>
</evidence>
<dbReference type="GO" id="GO:0005737">
    <property type="term" value="C:cytoplasm"/>
    <property type="evidence" value="ECO:0007669"/>
    <property type="project" value="TreeGrafter"/>
</dbReference>
<dbReference type="PANTHER" id="PTHR43668:SF2">
    <property type="entry name" value="ALLANTOINASE"/>
    <property type="match status" value="1"/>
</dbReference>
<evidence type="ECO:0000256" key="8">
    <source>
        <dbReference type="ARBA" id="ARBA00022833"/>
    </source>
</evidence>
<dbReference type="InterPro" id="IPR050138">
    <property type="entry name" value="DHOase/Allantoinase_Hydrolase"/>
</dbReference>
<keyword evidence="7" id="KW-0378">Hydrolase</keyword>
<dbReference type="Gene3D" id="3.20.20.140">
    <property type="entry name" value="Metal-dependent hydrolases"/>
    <property type="match status" value="1"/>
</dbReference>
<evidence type="ECO:0000313" key="11">
    <source>
        <dbReference type="Proteomes" id="UP000243650"/>
    </source>
</evidence>
<dbReference type="OrthoDB" id="9765462at2"/>
<comment type="subunit">
    <text evidence="4">Homotetramer.</text>
</comment>